<proteinExistence type="predicted"/>
<evidence type="ECO:0000313" key="3">
    <source>
        <dbReference type="Proteomes" id="UP000603434"/>
    </source>
</evidence>
<organism evidence="2 3">
    <name type="scientific">Candidatus Desulfatibia profunda</name>
    <dbReference type="NCBI Taxonomy" id="2841695"/>
    <lineage>
        <taxon>Bacteria</taxon>
        <taxon>Pseudomonadati</taxon>
        <taxon>Thermodesulfobacteriota</taxon>
        <taxon>Desulfobacteria</taxon>
        <taxon>Desulfobacterales</taxon>
        <taxon>Desulfobacterales incertae sedis</taxon>
        <taxon>Candidatus Desulfatibia</taxon>
    </lineage>
</organism>
<dbReference type="Gene3D" id="1.20.1290.10">
    <property type="entry name" value="AhpD-like"/>
    <property type="match status" value="1"/>
</dbReference>
<gene>
    <name evidence="2" type="ORF">H8E23_00790</name>
</gene>
<comment type="caution">
    <text evidence="2">The sequence shown here is derived from an EMBL/GenBank/DDBJ whole genome shotgun (WGS) entry which is preliminary data.</text>
</comment>
<dbReference type="EMBL" id="JACNJH010000040">
    <property type="protein sequence ID" value="MBC8359919.1"/>
    <property type="molecule type" value="Genomic_DNA"/>
</dbReference>
<dbReference type="AlphaFoldDB" id="A0A8J6TK46"/>
<evidence type="ECO:0000259" key="1">
    <source>
        <dbReference type="Pfam" id="PF02627"/>
    </source>
</evidence>
<feature type="domain" description="Carboxymuconolactone decarboxylase-like" evidence="1">
    <location>
        <begin position="6"/>
        <end position="80"/>
    </location>
</feature>
<dbReference type="InterPro" id="IPR003779">
    <property type="entry name" value="CMD-like"/>
</dbReference>
<accession>A0A8J6TK46</accession>
<dbReference type="InterPro" id="IPR029032">
    <property type="entry name" value="AhpD-like"/>
</dbReference>
<reference evidence="2 3" key="1">
    <citation type="submission" date="2020-08" db="EMBL/GenBank/DDBJ databases">
        <title>Bridging the membrane lipid divide: bacteria of the FCB group superphylum have the potential to synthesize archaeal ether lipids.</title>
        <authorList>
            <person name="Villanueva L."/>
            <person name="Von Meijenfeldt F.A.B."/>
            <person name="Westbye A.B."/>
            <person name="Yadav S."/>
            <person name="Hopmans E.C."/>
            <person name="Dutilh B.E."/>
            <person name="Sinninghe Damste J.S."/>
        </authorList>
    </citation>
    <scope>NUCLEOTIDE SEQUENCE [LARGE SCALE GENOMIC DNA]</scope>
    <source>
        <strain evidence="2">NIOZ-UU30</strain>
    </source>
</reference>
<dbReference type="GO" id="GO:0051920">
    <property type="term" value="F:peroxiredoxin activity"/>
    <property type="evidence" value="ECO:0007669"/>
    <property type="project" value="InterPro"/>
</dbReference>
<protein>
    <submittedName>
        <fullName evidence="2">Carboxymuconolactone decarboxylase family protein</fullName>
    </submittedName>
</protein>
<dbReference type="Proteomes" id="UP000603434">
    <property type="component" value="Unassembled WGS sequence"/>
</dbReference>
<dbReference type="SUPFAM" id="SSF69118">
    <property type="entry name" value="AhpD-like"/>
    <property type="match status" value="1"/>
</dbReference>
<sequence length="92" mass="10132">MIPENLKKSFIDFHRAMIANGVLDPKTTFMIELGAAMAVGCYPCMEMLTGAAKEKGVTEEELGTIQAIVMAVSAGSVFNQYREVCRRLEQDN</sequence>
<name>A0A8J6TK46_9BACT</name>
<evidence type="ECO:0000313" key="2">
    <source>
        <dbReference type="EMBL" id="MBC8359919.1"/>
    </source>
</evidence>
<dbReference type="Pfam" id="PF02627">
    <property type="entry name" value="CMD"/>
    <property type="match status" value="1"/>
</dbReference>